<sequence>MQLGIAAMLTALSGNWLVMIITFQGGNFIAQIQAALFQWREEMWKARPIELDKPEVVCLNRGNGSSYVMVIRSEGNKTHPKLRLANLAGGREVRSEKMVYANFVLVILWFVHILTMQARRVWETTIGIMLVTGAAGMLQNIIVAGARRKPEALEFHLKNTSTIHKDRVFKALKEAEWKERRVGCVLSNIFFREA</sequence>
<evidence type="ECO:0000313" key="2">
    <source>
        <dbReference type="EMBL" id="KAL0567626.1"/>
    </source>
</evidence>
<dbReference type="Proteomes" id="UP001465976">
    <property type="component" value="Unassembled WGS sequence"/>
</dbReference>
<feature type="transmembrane region" description="Helical" evidence="1">
    <location>
        <begin position="124"/>
        <end position="146"/>
    </location>
</feature>
<organism evidence="2 3">
    <name type="scientific">Marasmius crinis-equi</name>
    <dbReference type="NCBI Taxonomy" id="585013"/>
    <lineage>
        <taxon>Eukaryota</taxon>
        <taxon>Fungi</taxon>
        <taxon>Dikarya</taxon>
        <taxon>Basidiomycota</taxon>
        <taxon>Agaricomycotina</taxon>
        <taxon>Agaricomycetes</taxon>
        <taxon>Agaricomycetidae</taxon>
        <taxon>Agaricales</taxon>
        <taxon>Marasmiineae</taxon>
        <taxon>Marasmiaceae</taxon>
        <taxon>Marasmius</taxon>
    </lineage>
</organism>
<keyword evidence="1" id="KW-1133">Transmembrane helix</keyword>
<evidence type="ECO:0000313" key="3">
    <source>
        <dbReference type="Proteomes" id="UP001465976"/>
    </source>
</evidence>
<keyword evidence="1" id="KW-0472">Membrane</keyword>
<evidence type="ECO:0000256" key="1">
    <source>
        <dbReference type="SAM" id="Phobius"/>
    </source>
</evidence>
<reference evidence="2 3" key="1">
    <citation type="submission" date="2024-02" db="EMBL/GenBank/DDBJ databases">
        <title>A draft genome for the cacao thread blight pathogen Marasmius crinis-equi.</title>
        <authorList>
            <person name="Cohen S.P."/>
            <person name="Baruah I.K."/>
            <person name="Amoako-Attah I."/>
            <person name="Bukari Y."/>
            <person name="Meinhardt L.W."/>
            <person name="Bailey B.A."/>
        </authorList>
    </citation>
    <scope>NUCLEOTIDE SEQUENCE [LARGE SCALE GENOMIC DNA]</scope>
    <source>
        <strain evidence="2 3">GH-76</strain>
    </source>
</reference>
<comment type="caution">
    <text evidence="2">The sequence shown here is derived from an EMBL/GenBank/DDBJ whole genome shotgun (WGS) entry which is preliminary data.</text>
</comment>
<gene>
    <name evidence="2" type="ORF">V5O48_014371</name>
</gene>
<name>A0ABR3EXI4_9AGAR</name>
<dbReference type="EMBL" id="JBAHYK010001538">
    <property type="protein sequence ID" value="KAL0567626.1"/>
    <property type="molecule type" value="Genomic_DNA"/>
</dbReference>
<accession>A0ABR3EXI4</accession>
<feature type="transmembrane region" description="Helical" evidence="1">
    <location>
        <begin position="16"/>
        <end position="37"/>
    </location>
</feature>
<feature type="transmembrane region" description="Helical" evidence="1">
    <location>
        <begin position="99"/>
        <end position="118"/>
    </location>
</feature>
<proteinExistence type="predicted"/>
<keyword evidence="1" id="KW-0812">Transmembrane</keyword>
<keyword evidence="3" id="KW-1185">Reference proteome</keyword>
<protein>
    <submittedName>
        <fullName evidence="2">Uncharacterized protein</fullName>
    </submittedName>
</protein>